<dbReference type="RefSeq" id="WP_245704857.1">
    <property type="nucleotide sequence ID" value="NZ_FMZX01000013.1"/>
</dbReference>
<reference evidence="3 4" key="1">
    <citation type="submission" date="2016-10" db="EMBL/GenBank/DDBJ databases">
        <authorList>
            <person name="de Groot N.N."/>
        </authorList>
    </citation>
    <scope>NUCLEOTIDE SEQUENCE [LARGE SCALE GENOMIC DNA]</scope>
    <source>
        <strain evidence="3 4">CPCC 100156</strain>
    </source>
</reference>
<evidence type="ECO:0000256" key="1">
    <source>
        <dbReference type="HAMAP-Rule" id="MF_01411"/>
    </source>
</evidence>
<dbReference type="InterPro" id="IPR050218">
    <property type="entry name" value="LptD"/>
</dbReference>
<dbReference type="InterPro" id="IPR020889">
    <property type="entry name" value="LipoPS_assembly_LptD"/>
</dbReference>
<dbReference type="InterPro" id="IPR007543">
    <property type="entry name" value="LptD_C"/>
</dbReference>
<keyword evidence="1" id="KW-0472">Membrane</keyword>
<dbReference type="Pfam" id="PF04453">
    <property type="entry name" value="LptD"/>
    <property type="match status" value="1"/>
</dbReference>
<comment type="caution">
    <text evidence="1">Lacks conserved residue(s) required for the propagation of feature annotation.</text>
</comment>
<evidence type="ECO:0000259" key="2">
    <source>
        <dbReference type="Pfam" id="PF04453"/>
    </source>
</evidence>
<accession>A0A1G6Y1Q0</accession>
<keyword evidence="1" id="KW-0998">Cell outer membrane</keyword>
<evidence type="ECO:0000313" key="3">
    <source>
        <dbReference type="EMBL" id="SDD84424.1"/>
    </source>
</evidence>
<comment type="function">
    <text evidence="1">Involved in the assembly of lipopolysaccharide (LPS) at the surface of the outer membrane.</text>
</comment>
<dbReference type="Proteomes" id="UP000198925">
    <property type="component" value="Unassembled WGS sequence"/>
</dbReference>
<keyword evidence="1" id="KW-0732">Signal</keyword>
<dbReference type="STRING" id="938405.SAMN02927895_04531"/>
<feature type="domain" description="LptD C-terminal" evidence="2">
    <location>
        <begin position="344"/>
        <end position="709"/>
    </location>
</feature>
<dbReference type="HAMAP" id="MF_01411">
    <property type="entry name" value="LPS_assembly_LptD"/>
    <property type="match status" value="1"/>
</dbReference>
<dbReference type="GO" id="GO:0043165">
    <property type="term" value="P:Gram-negative-bacterium-type cell outer membrane assembly"/>
    <property type="evidence" value="ECO:0007669"/>
    <property type="project" value="UniProtKB-UniRule"/>
</dbReference>
<dbReference type="GO" id="GO:0009279">
    <property type="term" value="C:cell outer membrane"/>
    <property type="evidence" value="ECO:0007669"/>
    <property type="project" value="UniProtKB-SubCell"/>
</dbReference>
<organism evidence="3 4">
    <name type="scientific">Belnapia rosea</name>
    <dbReference type="NCBI Taxonomy" id="938405"/>
    <lineage>
        <taxon>Bacteria</taxon>
        <taxon>Pseudomonadati</taxon>
        <taxon>Pseudomonadota</taxon>
        <taxon>Alphaproteobacteria</taxon>
        <taxon>Acetobacterales</taxon>
        <taxon>Roseomonadaceae</taxon>
        <taxon>Belnapia</taxon>
    </lineage>
</organism>
<dbReference type="PANTHER" id="PTHR30189:SF1">
    <property type="entry name" value="LPS-ASSEMBLY PROTEIN LPTD"/>
    <property type="match status" value="1"/>
</dbReference>
<dbReference type="GO" id="GO:1990351">
    <property type="term" value="C:transporter complex"/>
    <property type="evidence" value="ECO:0007669"/>
    <property type="project" value="TreeGrafter"/>
</dbReference>
<comment type="similarity">
    <text evidence="1">Belongs to the LptD family.</text>
</comment>
<comment type="subunit">
    <text evidence="1">Component of the lipopolysaccharide transport and assembly complex.</text>
</comment>
<dbReference type="GO" id="GO:0015920">
    <property type="term" value="P:lipopolysaccharide transport"/>
    <property type="evidence" value="ECO:0007669"/>
    <property type="project" value="InterPro"/>
</dbReference>
<sequence>MSPRPVRPWLRPAGNRLLVLGGTLALALMPAGQALAQLEQPSLTPMEVNPSRPPTMPGAGRPIGAASPSVQPFGGIAGGSAPVDRNAPVTFTAEEVEYDRGRGLVIARGRVEAWQGERLLRADEFTYDRNTGVATARGNVQLLEPDGQVLFADEAELKDRFRDGVLEGVRALLAANGRMAANGARRTGGTINELARVVYSSCDLCADDPTAPPLWQVEARRATQDKNEQRITYRDATVRLGGWPVLYTPYLSHPDPSAPRASGFLFPTLGYTRFLGAFAETPYFWAIDDTSDLTVIPILSTRQYPNLGLEYRKLFNFGEITGSASIGGLNGTDTGGKEELAGHIFLKGRFTIDENWRAGFDLNRASSEQYLRTFRYEYRRVLTSQAFVEGLWGTETYARIDGRAYQGLRSIDDTRQIPYVLPNAVVEHAPRGKYLGGFLTMDAGLLGISRDIGSSTQRLSSRVSWQRPETDRFGGLWTFKVQGDALAYRAQGLQEPPTFLPAANGSQALGNIRAAIDWRMPFVRSAGRYGSQTIEPHVQFVTGPRVGPQYKVPNEDSIDFEFTDANLFSLNRYTGRDRQEGGTRVDAALRAAWDFPNGGQVEGLIGRSFRLDDQISSPYAGSGLDRRASDYVARLRVAPTTWFDTVGRIRLDGENITDRRMIDTIANLGLGRVTLSAGYLYSPPLPYLLPSRSREEVGLGFSARIGQYWRVSATGKYDLGLGRAVLVQGSAGYEDECFIIEGRFIKRFAEDPTTQSLYAANTVVLFRLGFKTLGEYFFRAI</sequence>
<name>A0A1G6Y1Q0_9PROT</name>
<protein>
    <recommendedName>
        <fullName evidence="1">LPS-assembly protein LptD</fullName>
    </recommendedName>
</protein>
<gene>
    <name evidence="1" type="primary">lptD</name>
    <name evidence="3" type="ORF">SAMN04487779_101373</name>
</gene>
<evidence type="ECO:0000313" key="4">
    <source>
        <dbReference type="Proteomes" id="UP000198925"/>
    </source>
</evidence>
<proteinExistence type="inferred from homology"/>
<keyword evidence="4" id="KW-1185">Reference proteome</keyword>
<dbReference type="Gene3D" id="2.60.450.10">
    <property type="entry name" value="Lipopolysaccharide (LPS) transport protein A like domain"/>
    <property type="match status" value="1"/>
</dbReference>
<dbReference type="PANTHER" id="PTHR30189">
    <property type="entry name" value="LPS-ASSEMBLY PROTEIN"/>
    <property type="match status" value="1"/>
</dbReference>
<dbReference type="EMBL" id="FMZX01000013">
    <property type="protein sequence ID" value="SDD84424.1"/>
    <property type="molecule type" value="Genomic_DNA"/>
</dbReference>
<dbReference type="AlphaFoldDB" id="A0A1G6Y1Q0"/>
<comment type="subcellular location">
    <subcellularLocation>
        <location evidence="1">Cell outer membrane</location>
    </subcellularLocation>
</comment>